<evidence type="ECO:0000313" key="4">
    <source>
        <dbReference type="EMBL" id="EKC20569.1"/>
    </source>
</evidence>
<sequence>MASNLFSDETYEEKMERVEENEKQVIILTQLPEEIIEKILTSLSYNDLAEIRGVCQIFNKCCEQLLNSGFSKIDKLHAQIQKQVKSQLPRRESERRNHPLARHVDILSAIETRLSLLGMTYMRYIDMGLCCFIPGKVLDELLRILNTLKYPQQPPRAHEFLQELRDISSMAMEHFEEKIAPSLKTKMPAVTLPYPFSDCSSREQSPGPSVKVVTINDAGAFRGNSVRHELSRLTNQVRGLQANLQQQRKELTDTKVRSVEQRKKVVELERKLQIQGKTVLEHEQKLHSQHALISEQSQTISDLSKKILEFDQKFADVYSELTRLKGDSDSCLSSQSSNASILAACTNSSIDELGLESKEKRDSLKRRSLRDGSGELCKKQRKF</sequence>
<dbReference type="AlphaFoldDB" id="K1PP30"/>
<keyword evidence="6" id="KW-1185">Reference proteome</keyword>
<dbReference type="EnsemblMetazoa" id="G12281.2">
    <property type="protein sequence ID" value="G12281.2:cds"/>
    <property type="gene ID" value="G12281"/>
</dbReference>
<keyword evidence="1" id="KW-0175">Coiled coil</keyword>
<dbReference type="PANTHER" id="PTHR13252:SF9">
    <property type="entry name" value="F-BOX ONLY PROTEIN 28"/>
    <property type="match status" value="1"/>
</dbReference>
<dbReference type="EnsemblMetazoa" id="G12281.3">
    <property type="protein sequence ID" value="G12281.3:cds"/>
    <property type="gene ID" value="G12281"/>
</dbReference>
<dbReference type="Proteomes" id="UP000005408">
    <property type="component" value="Unassembled WGS sequence"/>
</dbReference>
<dbReference type="PROSITE" id="PS50181">
    <property type="entry name" value="FBOX"/>
    <property type="match status" value="1"/>
</dbReference>
<feature type="coiled-coil region" evidence="1">
    <location>
        <begin position="230"/>
        <end position="257"/>
    </location>
</feature>
<organism evidence="4">
    <name type="scientific">Magallana gigas</name>
    <name type="common">Pacific oyster</name>
    <name type="synonym">Crassostrea gigas</name>
    <dbReference type="NCBI Taxonomy" id="29159"/>
    <lineage>
        <taxon>Eukaryota</taxon>
        <taxon>Metazoa</taxon>
        <taxon>Spiralia</taxon>
        <taxon>Lophotrochozoa</taxon>
        <taxon>Mollusca</taxon>
        <taxon>Bivalvia</taxon>
        <taxon>Autobranchia</taxon>
        <taxon>Pteriomorphia</taxon>
        <taxon>Ostreida</taxon>
        <taxon>Ostreoidea</taxon>
        <taxon>Ostreidae</taxon>
        <taxon>Magallana</taxon>
    </lineage>
</organism>
<evidence type="ECO:0000259" key="3">
    <source>
        <dbReference type="PROSITE" id="PS50181"/>
    </source>
</evidence>
<reference evidence="5" key="2">
    <citation type="submission" date="2022-08" db="UniProtKB">
        <authorList>
            <consortium name="EnsemblMetazoa"/>
        </authorList>
    </citation>
    <scope>IDENTIFICATION</scope>
    <source>
        <strain evidence="5">05x7-T-G4-1.051#20</strain>
    </source>
</reference>
<dbReference type="KEGG" id="crg:105343258"/>
<gene>
    <name evidence="4" type="ORF">CGI_10005806</name>
</gene>
<dbReference type="OrthoDB" id="5860767at2759"/>
<dbReference type="InterPro" id="IPR036047">
    <property type="entry name" value="F-box-like_dom_sf"/>
</dbReference>
<dbReference type="Pfam" id="PF00646">
    <property type="entry name" value="F-box"/>
    <property type="match status" value="1"/>
</dbReference>
<dbReference type="Gene3D" id="1.20.1280.50">
    <property type="match status" value="1"/>
</dbReference>
<dbReference type="OMA" id="TYMRYID"/>
<dbReference type="InterPro" id="IPR039719">
    <property type="entry name" value="FBXO28"/>
</dbReference>
<reference evidence="4" key="1">
    <citation type="journal article" date="2012" name="Nature">
        <title>The oyster genome reveals stress adaptation and complexity of shell formation.</title>
        <authorList>
            <person name="Zhang G."/>
            <person name="Fang X."/>
            <person name="Guo X."/>
            <person name="Li L."/>
            <person name="Luo R."/>
            <person name="Xu F."/>
            <person name="Yang P."/>
            <person name="Zhang L."/>
            <person name="Wang X."/>
            <person name="Qi H."/>
            <person name="Xiong Z."/>
            <person name="Que H."/>
            <person name="Xie Y."/>
            <person name="Holland P.W."/>
            <person name="Paps J."/>
            <person name="Zhu Y."/>
            <person name="Wu F."/>
            <person name="Chen Y."/>
            <person name="Wang J."/>
            <person name="Peng C."/>
            <person name="Meng J."/>
            <person name="Yang L."/>
            <person name="Liu J."/>
            <person name="Wen B."/>
            <person name="Zhang N."/>
            <person name="Huang Z."/>
            <person name="Zhu Q."/>
            <person name="Feng Y."/>
            <person name="Mount A."/>
            <person name="Hedgecock D."/>
            <person name="Xu Z."/>
            <person name="Liu Y."/>
            <person name="Domazet-Loso T."/>
            <person name="Du Y."/>
            <person name="Sun X."/>
            <person name="Zhang S."/>
            <person name="Liu B."/>
            <person name="Cheng P."/>
            <person name="Jiang X."/>
            <person name="Li J."/>
            <person name="Fan D."/>
            <person name="Wang W."/>
            <person name="Fu W."/>
            <person name="Wang T."/>
            <person name="Wang B."/>
            <person name="Zhang J."/>
            <person name="Peng Z."/>
            <person name="Li Y."/>
            <person name="Li N."/>
            <person name="Wang J."/>
            <person name="Chen M."/>
            <person name="He Y."/>
            <person name="Tan F."/>
            <person name="Song X."/>
            <person name="Zheng Q."/>
            <person name="Huang R."/>
            <person name="Yang H."/>
            <person name="Du X."/>
            <person name="Chen L."/>
            <person name="Yang M."/>
            <person name="Gaffney P.M."/>
            <person name="Wang S."/>
            <person name="Luo L."/>
            <person name="She Z."/>
            <person name="Ming Y."/>
            <person name="Huang W."/>
            <person name="Zhang S."/>
            <person name="Huang B."/>
            <person name="Zhang Y."/>
            <person name="Qu T."/>
            <person name="Ni P."/>
            <person name="Miao G."/>
            <person name="Wang J."/>
            <person name="Wang Q."/>
            <person name="Steinberg C.E."/>
            <person name="Wang H."/>
            <person name="Li N."/>
            <person name="Qian L."/>
            <person name="Zhang G."/>
            <person name="Li Y."/>
            <person name="Yang H."/>
            <person name="Liu X."/>
            <person name="Wang J."/>
            <person name="Yin Y."/>
            <person name="Wang J."/>
        </authorList>
    </citation>
    <scope>NUCLEOTIDE SEQUENCE [LARGE SCALE GENOMIC DNA]</scope>
    <source>
        <strain evidence="4">05x7-T-G4-1.051#20</strain>
    </source>
</reference>
<dbReference type="InterPro" id="IPR001810">
    <property type="entry name" value="F-box_dom"/>
</dbReference>
<evidence type="ECO:0000313" key="5">
    <source>
        <dbReference type="EnsemblMetazoa" id="G12281.2:cds"/>
    </source>
</evidence>
<evidence type="ECO:0000256" key="1">
    <source>
        <dbReference type="SAM" id="Coils"/>
    </source>
</evidence>
<dbReference type="EMBL" id="JH817885">
    <property type="protein sequence ID" value="EKC20569.1"/>
    <property type="molecule type" value="Genomic_DNA"/>
</dbReference>
<dbReference type="SMART" id="SM00256">
    <property type="entry name" value="FBOX"/>
    <property type="match status" value="1"/>
</dbReference>
<proteinExistence type="predicted"/>
<dbReference type="GO" id="GO:0000209">
    <property type="term" value="P:protein polyubiquitination"/>
    <property type="evidence" value="ECO:0007669"/>
    <property type="project" value="TreeGrafter"/>
</dbReference>
<feature type="domain" description="F-box" evidence="3">
    <location>
        <begin position="25"/>
        <end position="73"/>
    </location>
</feature>
<evidence type="ECO:0000256" key="2">
    <source>
        <dbReference type="SAM" id="MobiDB-lite"/>
    </source>
</evidence>
<evidence type="ECO:0000313" key="6">
    <source>
        <dbReference type="Proteomes" id="UP000005408"/>
    </source>
</evidence>
<dbReference type="EnsemblMetazoa" id="G12281.4">
    <property type="protein sequence ID" value="G12281.4:cds"/>
    <property type="gene ID" value="G12281"/>
</dbReference>
<dbReference type="SUPFAM" id="SSF81383">
    <property type="entry name" value="F-box domain"/>
    <property type="match status" value="1"/>
</dbReference>
<name>K1PP30_MAGGI</name>
<accession>K1PP30</accession>
<feature type="compositionally biased region" description="Basic and acidic residues" evidence="2">
    <location>
        <begin position="369"/>
        <end position="383"/>
    </location>
</feature>
<protein>
    <submittedName>
        <fullName evidence="5">F-box domain-containing protein</fullName>
    </submittedName>
    <submittedName>
        <fullName evidence="4">F-box only protein 28</fullName>
    </submittedName>
</protein>
<feature type="region of interest" description="Disordered" evidence="2">
    <location>
        <begin position="356"/>
        <end position="383"/>
    </location>
</feature>
<dbReference type="HOGENOM" id="CLU_722096_0_0_1"/>
<dbReference type="PANTHER" id="PTHR13252">
    <property type="entry name" value="F-BOX ONLY PROTEIN 28"/>
    <property type="match status" value="1"/>
</dbReference>